<organism evidence="3 4">
    <name type="scientific">Ureaplasma zalophigenitalium</name>
    <dbReference type="NCBI Taxonomy" id="907723"/>
    <lineage>
        <taxon>Bacteria</taxon>
        <taxon>Bacillati</taxon>
        <taxon>Mycoplasmatota</taxon>
        <taxon>Mycoplasmoidales</taxon>
        <taxon>Mycoplasmoidaceae</taxon>
        <taxon>Ureaplasma</taxon>
    </lineage>
</organism>
<evidence type="ECO:0000256" key="1">
    <source>
        <dbReference type="ARBA" id="ARBA00022723"/>
    </source>
</evidence>
<keyword evidence="4" id="KW-1185">Reference proteome</keyword>
<gene>
    <name evidence="3" type="ORF">OF365_02085</name>
</gene>
<dbReference type="PANTHER" id="PTHR11749">
    <property type="entry name" value="RIBULOSE-5-PHOSPHATE-3-EPIMERASE"/>
    <property type="match status" value="1"/>
</dbReference>
<sequence length="222" mass="25785">MSQYLYSLLAFSDNKKEREKQIKQFKTHGFTICHFDVMDQIYVANKAFVPADLKLLKQNGITVHVHLMVIDPINYIRLYLHENIQALSFHCEMQDVETNLACIQILKKQQIKAGIALHPYVKIQDYLYLLKQVDYVTLMSVVPGKGGQAFLLQTDDRLAELINLRQQHALHFEIEIDGGITLDIIQKYRNQINYYVSGSFLVKKMHELPDVRAMFKTLVQAK</sequence>
<dbReference type="InterPro" id="IPR011060">
    <property type="entry name" value="RibuloseP-bd_barrel"/>
</dbReference>
<keyword evidence="1" id="KW-0479">Metal-binding</keyword>
<comment type="caution">
    <text evidence="3">The sequence shown here is derived from an EMBL/GenBank/DDBJ whole genome shotgun (WGS) entry which is preliminary data.</text>
</comment>
<dbReference type="RefSeq" id="WP_263817958.1">
    <property type="nucleotide sequence ID" value="NZ_JAOXHJ010000004.1"/>
</dbReference>
<name>A0ABT3BPH9_9BACT</name>
<dbReference type="EMBL" id="JAOXHJ010000004">
    <property type="protein sequence ID" value="MCV3754155.1"/>
    <property type="molecule type" value="Genomic_DNA"/>
</dbReference>
<reference evidence="3 4" key="1">
    <citation type="journal article" date="2020" name="Int. J. Syst. Evol. Microbiol.">
        <title>Ureaplasma miroungigenitalium sp. nov. isolated from northern elephant seals (Mirounga angustirostris) and Ureaplasma zalophigenitalium sp. nov. isolated from California sea lions (Zalophus californianus).</title>
        <authorList>
            <person name="Volokhov D.V."/>
            <person name="Gulland F.M."/>
            <person name="Gao Y."/>
            <person name="Chizhikov V.E."/>
        </authorList>
    </citation>
    <scope>NUCLEOTIDE SEQUENCE [LARGE SCALE GENOMIC DNA]</scope>
    <source>
        <strain evidence="3 4">CSL7644-GEN</strain>
    </source>
</reference>
<protein>
    <submittedName>
        <fullName evidence="3">GntR family transcriptional regulator</fullName>
    </submittedName>
</protein>
<dbReference type="InterPro" id="IPR000056">
    <property type="entry name" value="Ribul_P_3_epim-like"/>
</dbReference>
<dbReference type="PROSITE" id="PS01086">
    <property type="entry name" value="RIBUL_P_3_EPIMER_2"/>
    <property type="match status" value="1"/>
</dbReference>
<accession>A0ABT3BPH9</accession>
<dbReference type="Proteomes" id="UP001207252">
    <property type="component" value="Unassembled WGS sequence"/>
</dbReference>
<dbReference type="InterPro" id="IPR013785">
    <property type="entry name" value="Aldolase_TIM"/>
</dbReference>
<dbReference type="SUPFAM" id="SSF51366">
    <property type="entry name" value="Ribulose-phoshate binding barrel"/>
    <property type="match status" value="1"/>
</dbReference>
<keyword evidence="2" id="KW-0413">Isomerase</keyword>
<dbReference type="Pfam" id="PF00834">
    <property type="entry name" value="Ribul_P_3_epim"/>
    <property type="match status" value="1"/>
</dbReference>
<evidence type="ECO:0000256" key="2">
    <source>
        <dbReference type="ARBA" id="ARBA00023235"/>
    </source>
</evidence>
<evidence type="ECO:0000313" key="3">
    <source>
        <dbReference type="EMBL" id="MCV3754155.1"/>
    </source>
</evidence>
<proteinExistence type="predicted"/>
<dbReference type="Gene3D" id="3.20.20.70">
    <property type="entry name" value="Aldolase class I"/>
    <property type="match status" value="1"/>
</dbReference>
<evidence type="ECO:0000313" key="4">
    <source>
        <dbReference type="Proteomes" id="UP001207252"/>
    </source>
</evidence>